<keyword evidence="3" id="KW-1185">Reference proteome</keyword>
<reference evidence="3" key="1">
    <citation type="journal article" date="2019" name="Int. J. Syst. Evol. Microbiol.">
        <title>The Global Catalogue of Microorganisms (GCM) 10K type strain sequencing project: providing services to taxonomists for standard genome sequencing and annotation.</title>
        <authorList>
            <consortium name="The Broad Institute Genomics Platform"/>
            <consortium name="The Broad Institute Genome Sequencing Center for Infectious Disease"/>
            <person name="Wu L."/>
            <person name="Ma J."/>
        </authorList>
    </citation>
    <scope>NUCLEOTIDE SEQUENCE [LARGE SCALE GENOMIC DNA]</scope>
    <source>
        <strain evidence="3">CGMCC 4.7676</strain>
    </source>
</reference>
<dbReference type="Pfam" id="PF13412">
    <property type="entry name" value="HTH_24"/>
    <property type="match status" value="1"/>
</dbReference>
<protein>
    <submittedName>
        <fullName evidence="2">ArsR/SmtB family transcription factor</fullName>
    </submittedName>
</protein>
<proteinExistence type="predicted"/>
<feature type="region of interest" description="Disordered" evidence="1">
    <location>
        <begin position="165"/>
        <end position="186"/>
    </location>
</feature>
<dbReference type="RefSeq" id="WP_378240967.1">
    <property type="nucleotide sequence ID" value="NZ_JBHRWK010000031.1"/>
</dbReference>
<dbReference type="EMBL" id="JBHRWK010000031">
    <property type="protein sequence ID" value="MFC3452171.1"/>
    <property type="molecule type" value="Genomic_DNA"/>
</dbReference>
<evidence type="ECO:0000313" key="2">
    <source>
        <dbReference type="EMBL" id="MFC3452171.1"/>
    </source>
</evidence>
<accession>A0ABV7NZE5</accession>
<name>A0ABV7NZE5_9PSEU</name>
<dbReference type="InterPro" id="IPR036388">
    <property type="entry name" value="WH-like_DNA-bd_sf"/>
</dbReference>
<dbReference type="InterPro" id="IPR011991">
    <property type="entry name" value="ArsR-like_HTH"/>
</dbReference>
<evidence type="ECO:0000256" key="1">
    <source>
        <dbReference type="SAM" id="MobiDB-lite"/>
    </source>
</evidence>
<organism evidence="2 3">
    <name type="scientific">Amycolatopsis speibonae</name>
    <dbReference type="NCBI Taxonomy" id="1450224"/>
    <lineage>
        <taxon>Bacteria</taxon>
        <taxon>Bacillati</taxon>
        <taxon>Actinomycetota</taxon>
        <taxon>Actinomycetes</taxon>
        <taxon>Pseudonocardiales</taxon>
        <taxon>Pseudonocardiaceae</taxon>
        <taxon>Amycolatopsis</taxon>
    </lineage>
</organism>
<dbReference type="Proteomes" id="UP001595645">
    <property type="component" value="Unassembled WGS sequence"/>
</dbReference>
<dbReference type="Gene3D" id="1.10.10.10">
    <property type="entry name" value="Winged helix-like DNA-binding domain superfamily/Winged helix DNA-binding domain"/>
    <property type="match status" value="1"/>
</dbReference>
<comment type="caution">
    <text evidence="2">The sequence shown here is derived from an EMBL/GenBank/DDBJ whole genome shotgun (WGS) entry which is preliminary data.</text>
</comment>
<dbReference type="CDD" id="cd00090">
    <property type="entry name" value="HTH_ARSR"/>
    <property type="match status" value="1"/>
</dbReference>
<evidence type="ECO:0000313" key="3">
    <source>
        <dbReference type="Proteomes" id="UP001595645"/>
    </source>
</evidence>
<feature type="compositionally biased region" description="Basic and acidic residues" evidence="1">
    <location>
        <begin position="168"/>
        <end position="186"/>
    </location>
</feature>
<dbReference type="SUPFAM" id="SSF46785">
    <property type="entry name" value="Winged helix' DNA-binding domain"/>
    <property type="match status" value="1"/>
</dbReference>
<dbReference type="InterPro" id="IPR036390">
    <property type="entry name" value="WH_DNA-bd_sf"/>
</dbReference>
<gene>
    <name evidence="2" type="ORF">ACFOSH_22275</name>
</gene>
<sequence length="186" mass="20515">MEATIEELKALGHPVRWRILRLCLDRALTNKELSVELDLAPATTLRHVRALVKTNFLVAEPVNTGEHGALQRPYRATARTWGMTILPDDSGLAQRVDLAVLGAHRAELIAAGKDSGRGAKRGVLRLRPESVESLHRRIRELIGEYTDEPDGEPLSYLWSLAAQAQLDSDPRENGAHSDRSTDADDG</sequence>